<evidence type="ECO:0000313" key="3">
    <source>
        <dbReference type="Proteomes" id="UP000001946"/>
    </source>
</evidence>
<organism evidence="2 3">
    <name type="scientific">Desulfitobacterium hafniense (strain Y51)</name>
    <dbReference type="NCBI Taxonomy" id="138119"/>
    <lineage>
        <taxon>Bacteria</taxon>
        <taxon>Bacillati</taxon>
        <taxon>Bacillota</taxon>
        <taxon>Clostridia</taxon>
        <taxon>Eubacteriales</taxon>
        <taxon>Desulfitobacteriaceae</taxon>
        <taxon>Desulfitobacterium</taxon>
    </lineage>
</organism>
<accession>Q24RW7</accession>
<dbReference type="InterPro" id="IPR038454">
    <property type="entry name" value="DnaA_N_sf"/>
</dbReference>
<dbReference type="KEGG" id="dsy:DSY3436"/>
<gene>
    <name evidence="2" type="ordered locus">DSY3436</name>
</gene>
<reference evidence="2 3" key="1">
    <citation type="journal article" date="2006" name="J. Bacteriol.">
        <title>Complete genome sequence of the dehalorespiring bacterium Desulfitobacterium hafniense Y51 and comparison with Dehalococcoides ethenogenes 195.</title>
        <authorList>
            <person name="Nonaka H."/>
            <person name="Keresztes G."/>
            <person name="Shinoda Y."/>
            <person name="Ikenaga Y."/>
            <person name="Abe M."/>
            <person name="Naito K."/>
            <person name="Inatomi K."/>
            <person name="Furukawa K."/>
            <person name="Inui M."/>
            <person name="Yukawa H."/>
        </authorList>
    </citation>
    <scope>NUCLEOTIDE SEQUENCE [LARGE SCALE GENOMIC DNA]</scope>
    <source>
        <strain evidence="2 3">Y51</strain>
    </source>
</reference>
<evidence type="ECO:0000259" key="1">
    <source>
        <dbReference type="Pfam" id="PF11638"/>
    </source>
</evidence>
<feature type="domain" description="DnaA N-terminal" evidence="1">
    <location>
        <begin position="20"/>
        <end position="79"/>
    </location>
</feature>
<dbReference type="HOGENOM" id="CLU_1774381_0_0_9"/>
<protein>
    <recommendedName>
        <fullName evidence="1">DnaA N-terminal domain-containing protein</fullName>
    </recommendedName>
</protein>
<dbReference type="EMBL" id="AP008230">
    <property type="protein sequence ID" value="BAE85225.1"/>
    <property type="molecule type" value="Genomic_DNA"/>
</dbReference>
<dbReference type="Gene3D" id="3.30.300.180">
    <property type="match status" value="1"/>
</dbReference>
<dbReference type="Proteomes" id="UP000001946">
    <property type="component" value="Chromosome"/>
</dbReference>
<dbReference type="STRING" id="138119.DSY3436"/>
<keyword evidence="3" id="KW-1185">Reference proteome</keyword>
<dbReference type="Pfam" id="PF11638">
    <property type="entry name" value="DnaA_N"/>
    <property type="match status" value="1"/>
</dbReference>
<name>Q24RW7_DESHY</name>
<evidence type="ECO:0000313" key="2">
    <source>
        <dbReference type="EMBL" id="BAE85225.1"/>
    </source>
</evidence>
<sequence>MVPIMADGKLILTAEEMLLIWEKALEVLKRNLTPAAFKTWIEPVVPGAERNSLVLFCPNTFCLDWLESRYKFIILKTVQSIEPSIEEIVLREEGQVNDHKRQLVLKVDEDLYDLMKQVYEKEKNNSIGRTFEEYFTQMLQSVCQERMDAG</sequence>
<proteinExistence type="predicted"/>
<dbReference type="InterPro" id="IPR024633">
    <property type="entry name" value="DnaA_N_dom"/>
</dbReference>
<dbReference type="AlphaFoldDB" id="Q24RW7"/>